<dbReference type="CDD" id="cd03751">
    <property type="entry name" value="proteasome_alpha_type_3"/>
    <property type="match status" value="1"/>
</dbReference>
<dbReference type="Proteomes" id="UP000094385">
    <property type="component" value="Unassembled WGS sequence"/>
</dbReference>
<dbReference type="GO" id="GO:0010499">
    <property type="term" value="P:proteasomal ubiquitin-independent protein catabolic process"/>
    <property type="evidence" value="ECO:0007669"/>
    <property type="project" value="EnsemblFungi"/>
</dbReference>
<keyword evidence="7" id="KW-1185">Reference proteome</keyword>
<dbReference type="SMART" id="SM00948">
    <property type="entry name" value="Proteasome_A_N"/>
    <property type="match status" value="1"/>
</dbReference>
<dbReference type="InterPro" id="IPR001353">
    <property type="entry name" value="Proteasome_sua/b"/>
</dbReference>
<dbReference type="GO" id="GO:0005634">
    <property type="term" value="C:nucleus"/>
    <property type="evidence" value="ECO:0007669"/>
    <property type="project" value="UniProtKB-SubCell"/>
</dbReference>
<gene>
    <name evidence="6" type="ORF">LIPSTDRAFT_263193</name>
</gene>
<feature type="domain" description="Proteasome alpha-type subunits" evidence="5">
    <location>
        <begin position="8"/>
        <end position="30"/>
    </location>
</feature>
<dbReference type="Pfam" id="PF00227">
    <property type="entry name" value="Proteasome"/>
    <property type="match status" value="1"/>
</dbReference>
<evidence type="ECO:0000313" key="7">
    <source>
        <dbReference type="Proteomes" id="UP000094385"/>
    </source>
</evidence>
<reference evidence="6 7" key="1">
    <citation type="journal article" date="2016" name="Proc. Natl. Acad. Sci. U.S.A.">
        <title>Comparative genomics of biotechnologically important yeasts.</title>
        <authorList>
            <person name="Riley R."/>
            <person name="Haridas S."/>
            <person name="Wolfe K.H."/>
            <person name="Lopes M.R."/>
            <person name="Hittinger C.T."/>
            <person name="Goeker M."/>
            <person name="Salamov A.A."/>
            <person name="Wisecaver J.H."/>
            <person name="Long T.M."/>
            <person name="Calvey C.H."/>
            <person name="Aerts A.L."/>
            <person name="Barry K.W."/>
            <person name="Choi C."/>
            <person name="Clum A."/>
            <person name="Coughlan A.Y."/>
            <person name="Deshpande S."/>
            <person name="Douglass A.P."/>
            <person name="Hanson S.J."/>
            <person name="Klenk H.-P."/>
            <person name="LaButti K.M."/>
            <person name="Lapidus A."/>
            <person name="Lindquist E.A."/>
            <person name="Lipzen A.M."/>
            <person name="Meier-Kolthoff J.P."/>
            <person name="Ohm R.A."/>
            <person name="Otillar R.P."/>
            <person name="Pangilinan J.L."/>
            <person name="Peng Y."/>
            <person name="Rokas A."/>
            <person name="Rosa C.A."/>
            <person name="Scheuner C."/>
            <person name="Sibirny A.A."/>
            <person name="Slot J.C."/>
            <person name="Stielow J.B."/>
            <person name="Sun H."/>
            <person name="Kurtzman C.P."/>
            <person name="Blackwell M."/>
            <person name="Grigoriev I.V."/>
            <person name="Jeffries T.W."/>
        </authorList>
    </citation>
    <scope>NUCLEOTIDE SEQUENCE [LARGE SCALE GENOMIC DNA]</scope>
    <source>
        <strain evidence="6 7">NRRL Y-11557</strain>
    </source>
</reference>
<evidence type="ECO:0000256" key="4">
    <source>
        <dbReference type="RuleBase" id="RU000551"/>
    </source>
</evidence>
<sequence>MTSIGTGYDLSNSVFSPDGRNFQVEYASKAVEADGTAIGIKCQDGIVLAVEKIVSSKLLVPGANKKIQTIDKHIGVAYSGLTPDGRHFVSQGRSEAYSWRGTYKVPISVTSITDRLAGYVQAYTLYNSVRPFGISAIVGGVDQSGPHLYTIEPSGAYWGYLGAATGKGRQAAKSELEKLDLPNISAKDAVKAAAKIIYAAHDDSKDKDFELEISWVSTSETKGVHEFVPKELLEEAERLAKEEDEDEEMEED</sequence>
<dbReference type="AlphaFoldDB" id="A0A1E3Q7N1"/>
<dbReference type="GO" id="GO:0019773">
    <property type="term" value="C:proteasome core complex, alpha-subunit complex"/>
    <property type="evidence" value="ECO:0007669"/>
    <property type="project" value="UniProtKB-UniRule"/>
</dbReference>
<keyword evidence="4" id="KW-0539">Nucleus</keyword>
<dbReference type="InterPro" id="IPR000426">
    <property type="entry name" value="Proteasome_asu_N"/>
</dbReference>
<evidence type="ECO:0000256" key="3">
    <source>
        <dbReference type="PROSITE-ProRule" id="PRU00808"/>
    </source>
</evidence>
<evidence type="ECO:0000256" key="2">
    <source>
        <dbReference type="ARBA" id="ARBA00022942"/>
    </source>
</evidence>
<organism evidence="6 7">
    <name type="scientific">Lipomyces starkeyi NRRL Y-11557</name>
    <dbReference type="NCBI Taxonomy" id="675824"/>
    <lineage>
        <taxon>Eukaryota</taxon>
        <taxon>Fungi</taxon>
        <taxon>Dikarya</taxon>
        <taxon>Ascomycota</taxon>
        <taxon>Saccharomycotina</taxon>
        <taxon>Lipomycetes</taxon>
        <taxon>Lipomycetales</taxon>
        <taxon>Lipomycetaceae</taxon>
        <taxon>Lipomyces</taxon>
    </lineage>
</organism>
<dbReference type="InterPro" id="IPR023332">
    <property type="entry name" value="Proteasome_alpha-type"/>
</dbReference>
<comment type="subcellular location">
    <subcellularLocation>
        <location evidence="4">Cytoplasm</location>
    </subcellularLocation>
    <subcellularLocation>
        <location evidence="4">Nucleus</location>
    </subcellularLocation>
</comment>
<evidence type="ECO:0000256" key="1">
    <source>
        <dbReference type="ARBA" id="ARBA00003542"/>
    </source>
</evidence>
<dbReference type="EMBL" id="KV454293">
    <property type="protein sequence ID" value="ODQ73504.1"/>
    <property type="molecule type" value="Genomic_DNA"/>
</dbReference>
<protein>
    <recommendedName>
        <fullName evidence="4">Proteasome subunit alpha type</fullName>
    </recommendedName>
</protein>
<dbReference type="OrthoDB" id="40134at2759"/>
<dbReference type="GO" id="GO:0043161">
    <property type="term" value="P:proteasome-mediated ubiquitin-dependent protein catabolic process"/>
    <property type="evidence" value="ECO:0007669"/>
    <property type="project" value="EnsemblFungi"/>
</dbReference>
<dbReference type="GO" id="GO:0034515">
    <property type="term" value="C:proteasome storage granule"/>
    <property type="evidence" value="ECO:0007669"/>
    <property type="project" value="EnsemblFungi"/>
</dbReference>
<dbReference type="SUPFAM" id="SSF56235">
    <property type="entry name" value="N-terminal nucleophile aminohydrolases (Ntn hydrolases)"/>
    <property type="match status" value="1"/>
</dbReference>
<name>A0A1E3Q7N1_LIPST</name>
<evidence type="ECO:0000259" key="5">
    <source>
        <dbReference type="PROSITE" id="PS00388"/>
    </source>
</evidence>
<comment type="similarity">
    <text evidence="3 4">Belongs to the peptidase T1A family.</text>
</comment>
<evidence type="ECO:0000313" key="6">
    <source>
        <dbReference type="EMBL" id="ODQ73504.1"/>
    </source>
</evidence>
<dbReference type="PROSITE" id="PS00388">
    <property type="entry name" value="PROTEASOME_ALPHA_1"/>
    <property type="match status" value="1"/>
</dbReference>
<dbReference type="InterPro" id="IPR029055">
    <property type="entry name" value="Ntn_hydrolases_N"/>
</dbReference>
<accession>A0A1E3Q7N1</accession>
<dbReference type="PROSITE" id="PS51475">
    <property type="entry name" value="PROTEASOME_ALPHA_2"/>
    <property type="match status" value="1"/>
</dbReference>
<dbReference type="InterPro" id="IPR050115">
    <property type="entry name" value="Proteasome_alpha"/>
</dbReference>
<dbReference type="GO" id="GO:0003729">
    <property type="term" value="F:mRNA binding"/>
    <property type="evidence" value="ECO:0007669"/>
    <property type="project" value="EnsemblFungi"/>
</dbReference>
<keyword evidence="4" id="KW-0963">Cytoplasm</keyword>
<dbReference type="Gene3D" id="3.60.20.10">
    <property type="entry name" value="Glutamine Phosphoribosylpyrophosphate, subunit 1, domain 1"/>
    <property type="match status" value="1"/>
</dbReference>
<dbReference type="FunFam" id="3.60.20.10:FF:000044">
    <property type="entry name" value="Probable proteasome subunit alpha type-7"/>
    <property type="match status" value="1"/>
</dbReference>
<dbReference type="STRING" id="675824.A0A1E3Q7N1"/>
<dbReference type="PANTHER" id="PTHR11599">
    <property type="entry name" value="PROTEASOME SUBUNIT ALPHA/BETA"/>
    <property type="match status" value="1"/>
</dbReference>
<keyword evidence="2 3" id="KW-0647">Proteasome</keyword>
<comment type="subunit">
    <text evidence="4">The 26S proteasome consists of a 20S proteasome core and two 19S regulatory subunits.</text>
</comment>
<dbReference type="Pfam" id="PF10584">
    <property type="entry name" value="Proteasome_A_N"/>
    <property type="match status" value="1"/>
</dbReference>
<proteinExistence type="inferred from homology"/>
<comment type="function">
    <text evidence="1">The proteasome degrades poly-ubiquitinated proteins in the cytoplasm and in the nucleus. It is essential for the regulated turnover of proteins and for the removal of misfolded proteins. The proteasome is a multicatalytic proteinase complex that is characterized by its ability to cleave peptides with Arg, Phe, Tyr, Leu, and Glu adjacent to the leaving group at neutral or slightly basic pH. It has an ATP-dependent proteolytic activity.</text>
</comment>